<reference evidence="17" key="4">
    <citation type="submission" date="2020-05" db="UniProtKB">
        <authorList>
            <consortium name="Ensembl"/>
        </authorList>
    </citation>
    <scope>IDENTIFICATION</scope>
</reference>
<proteinExistence type="evidence at transcript level"/>
<dbReference type="InterPro" id="IPR001180">
    <property type="entry name" value="CNH_dom"/>
</dbReference>
<evidence type="ECO:0000313" key="18">
    <source>
        <dbReference type="Proteomes" id="UP000008143"/>
    </source>
</evidence>
<dbReference type="OrthoDB" id="8693905at2759"/>
<evidence type="ECO:0000256" key="11">
    <source>
        <dbReference type="PIRSR" id="PIRSR038172-2"/>
    </source>
</evidence>
<dbReference type="SMART" id="SM00220">
    <property type="entry name" value="S_TKc"/>
    <property type="match status" value="1"/>
</dbReference>
<dbReference type="InterPro" id="IPR017441">
    <property type="entry name" value="Protein_kinase_ATP_BS"/>
</dbReference>
<evidence type="ECO:0000256" key="6">
    <source>
        <dbReference type="ARBA" id="ARBA00022741"/>
    </source>
</evidence>
<dbReference type="PROSITE" id="PS50219">
    <property type="entry name" value="CNH"/>
    <property type="match status" value="1"/>
</dbReference>
<reference evidence="16" key="2">
    <citation type="submission" date="2008-06" db="EMBL/GenBank/DDBJ databases">
        <authorList>
            <consortium name="NIH - Xenopus Gene Collection (XGC) project"/>
        </authorList>
    </citation>
    <scope>NUCLEOTIDE SEQUENCE [LARGE SCALE MRNA]</scope>
    <source>
        <tissue evidence="16">Testes</tissue>
    </source>
</reference>
<dbReference type="PROSITE" id="PS50011">
    <property type="entry name" value="PROTEIN_KINASE_DOM"/>
    <property type="match status" value="1"/>
</dbReference>
<dbReference type="EMBL" id="BC167626">
    <property type="protein sequence ID" value="AAI67626.1"/>
    <property type="molecule type" value="mRNA"/>
</dbReference>
<dbReference type="Pfam" id="PF00069">
    <property type="entry name" value="Pkinase"/>
    <property type="match status" value="1"/>
</dbReference>
<dbReference type="AGR" id="Xenbase:XB-GENE-951441"/>
<evidence type="ECO:0000256" key="13">
    <source>
        <dbReference type="SAM" id="MobiDB-lite"/>
    </source>
</evidence>
<evidence type="ECO:0000256" key="10">
    <source>
        <dbReference type="PIRSR" id="PIRSR038172-1"/>
    </source>
</evidence>
<sequence length="878" mass="99368">MSTGCDLSRRNPQEDFELIQRIGSGTYGDVYKARNVNTGELAAIKVIKLEPGEDFAVVQQEIIMMKDCKHTNIVAYFGSYLRRDKLWICMEFCGGGSLQDIYHVTGPLSEQQIAYVSRETLQGLYYLHSKGKMHRDIKGANILLTDNGHVKLADFGVSAQITATIAKRKSFIGTPYWMAPEVAAVERKGGYNQLCDIWAVGITSIELAELQPPMFDLHPMRALFLMTKSNFQPPKLKDKMKWSNSFHHFIKMALTKNPKKRPTAEKLLQHPFLTQPLNRTLAIELLDKVNNPDHSSFHDFDDDDPEPMVVVPHRIHSTSRSVREEKTRSEINFGQIKFDPPLRKETEPHHDLDLQLEYGQGPQSNYFLGANKSLLKSVEEELHQRGHVAHLEDDDGDDDESKHSTIKPKVPPPLPPKPKSIYIPQESNASEDDNQGTIKRCPVSESLARPASYVPPRPPPPRLPPHKPNALGNGVGSFHLNGDKEMSSLSQQSENQNSKSLNLPTRKDKKDVPKPISNGLPPTPKVHMGACFSKVFNGCPLKIHCATSWINPETRDQYLIFGAEEGIYTLNLNELHETSMEQLFPRRCTWLYVMNNCLLSISGKASQLYSHNLPGIFDYARQMQKLPVSIPAHKLPDRILPRKFAVSTKIPDTKWCQKCCVVRNPYTSHKYLCGALQSSIVLLEWVEPMQKFMLIKHIDFPLPCPLMLLEMLVVPEHEYPLVCVSVSKGTDFNQVVRFETVNPNSTSSWFTETDTPQSGVVHVTQLERDTILVCLDRCIKIVNLQGRLKSSRKLSSELTFDFQIESIVCLQDSVLAFWKHGMQGRSFRSNEITQEISDSTRIFRLLGSDRVVVLESRPTDNPTANSNLYILAGHENSY</sequence>
<evidence type="ECO:0000256" key="7">
    <source>
        <dbReference type="ARBA" id="ARBA00022777"/>
    </source>
</evidence>
<dbReference type="PANTHER" id="PTHR48012">
    <property type="entry name" value="STERILE20-LIKE KINASE, ISOFORM B-RELATED"/>
    <property type="match status" value="1"/>
</dbReference>
<evidence type="ECO:0000259" key="14">
    <source>
        <dbReference type="PROSITE" id="PS50011"/>
    </source>
</evidence>
<name>A0A803KIM4_XENTR</name>
<reference evidence="19" key="1">
    <citation type="journal article" date="2002" name="Dev. Dyn.">
        <title>Genetic and genomic tools for Xenopus research: The NIH Xenopus initiative.</title>
        <authorList>
            <person name="Klein S.L."/>
            <person name="Strausberg R.L."/>
            <person name="Wagner L."/>
            <person name="Pontius J."/>
            <person name="Clifton S.W."/>
            <person name="Richardson P."/>
        </authorList>
    </citation>
    <scope>NUCLEOTIDE SEQUENCE</scope>
</reference>
<evidence type="ECO:0000313" key="19">
    <source>
        <dbReference type="RefSeq" id="NP_001123819.1"/>
    </source>
</evidence>
<dbReference type="GO" id="GO:0005524">
    <property type="term" value="F:ATP binding"/>
    <property type="evidence" value="ECO:0007669"/>
    <property type="project" value="UniProtKB-UniRule"/>
</dbReference>
<keyword evidence="7 9" id="KW-0418">Kinase</keyword>
<dbReference type="Proteomes" id="UP000008143">
    <property type="component" value="Chromosome 5"/>
</dbReference>
<dbReference type="GO" id="GO:0008349">
    <property type="term" value="F:MAP kinase kinase kinase kinase activity"/>
    <property type="evidence" value="ECO:0007669"/>
    <property type="project" value="InterPro"/>
</dbReference>
<feature type="compositionally biased region" description="Pro residues" evidence="13">
    <location>
        <begin position="409"/>
        <end position="418"/>
    </location>
</feature>
<feature type="region of interest" description="Disordered" evidence="13">
    <location>
        <begin position="316"/>
        <end position="347"/>
    </location>
</feature>
<evidence type="ECO:0000256" key="5">
    <source>
        <dbReference type="ARBA" id="ARBA00022679"/>
    </source>
</evidence>
<organism evidence="16">
    <name type="scientific">Xenopus tropicalis</name>
    <name type="common">Western clawed frog</name>
    <name type="synonym">Silurana tropicalis</name>
    <dbReference type="NCBI Taxonomy" id="8364"/>
    <lineage>
        <taxon>Eukaryota</taxon>
        <taxon>Metazoa</taxon>
        <taxon>Chordata</taxon>
        <taxon>Craniata</taxon>
        <taxon>Vertebrata</taxon>
        <taxon>Euteleostomi</taxon>
        <taxon>Amphibia</taxon>
        <taxon>Batrachia</taxon>
        <taxon>Anura</taxon>
        <taxon>Pipoidea</taxon>
        <taxon>Pipidae</taxon>
        <taxon>Xenopodinae</taxon>
        <taxon>Xenopus</taxon>
        <taxon>Silurana</taxon>
    </lineage>
</organism>
<evidence type="ECO:0000256" key="2">
    <source>
        <dbReference type="ARBA" id="ARBA00008874"/>
    </source>
</evidence>
<evidence type="ECO:0000259" key="15">
    <source>
        <dbReference type="PROSITE" id="PS50219"/>
    </source>
</evidence>
<feature type="compositionally biased region" description="Pro residues" evidence="13">
    <location>
        <begin position="453"/>
        <end position="467"/>
    </location>
</feature>
<keyword evidence="6 9" id="KW-0547">Nucleotide-binding</keyword>
<dbReference type="KEGG" id="xtr:100170570"/>
<accession>A0A803KIM4</accession>
<evidence type="ECO:0000256" key="4">
    <source>
        <dbReference type="ARBA" id="ARBA00022553"/>
    </source>
</evidence>
<reference evidence="17" key="3">
    <citation type="journal article" date="2010" name="Science">
        <title>The genome of the Western clawed frog Xenopus tropicalis.</title>
        <authorList>
            <person name="Hellsten U."/>
            <person name="Harland R.M."/>
            <person name="Gilchrist M.J."/>
            <person name="Hendrix D."/>
            <person name="Jurka J."/>
            <person name="Kapitonov V."/>
            <person name="Ovcharenko I."/>
            <person name="Putnam N.H."/>
            <person name="Shu S."/>
            <person name="Taher L."/>
            <person name="Blitz I.L."/>
            <person name="Blumberg B."/>
            <person name="Dichmann D.S."/>
            <person name="Dubchak I."/>
            <person name="Amaya E."/>
            <person name="Detter J.C."/>
            <person name="Fletcher R."/>
            <person name="Gerhard D.S."/>
            <person name="Goodstein D."/>
            <person name="Graves T."/>
            <person name="Grigoriev I.V."/>
            <person name="Grimwood J."/>
            <person name="Kawashima T."/>
            <person name="Lindquist E."/>
            <person name="Lucas S.M."/>
            <person name="Mead P.E."/>
            <person name="Mitros T."/>
            <person name="Ogino H."/>
            <person name="Ohta Y."/>
            <person name="Poliakov A.V."/>
            <person name="Pollet N."/>
            <person name="Robert J."/>
            <person name="Salamov A."/>
            <person name="Sater A.K."/>
            <person name="Schmutz J."/>
            <person name="Terry A."/>
            <person name="Vize P.D."/>
            <person name="Warren W.C."/>
            <person name="Wells D."/>
            <person name="Wills A."/>
            <person name="Wilson R.K."/>
            <person name="Zimmerman L.B."/>
            <person name="Zorn A.M."/>
            <person name="Grainger R."/>
            <person name="Grammer T."/>
            <person name="Khokha M.K."/>
            <person name="Richardson P.M."/>
            <person name="Rokhsar D.S."/>
        </authorList>
    </citation>
    <scope>NUCLEOTIDE SEQUENCE [LARGE SCALE GENOMIC DNA]</scope>
    <source>
        <strain evidence="17">Nigerian</strain>
    </source>
</reference>
<keyword evidence="18" id="KW-1185">Reference proteome</keyword>
<dbReference type="CDD" id="cd06613">
    <property type="entry name" value="STKc_MAP4K3_like"/>
    <property type="match status" value="1"/>
</dbReference>
<dbReference type="PANTHER" id="PTHR48012:SF17">
    <property type="entry name" value="MITOGEN-ACTIVATED PROTEIN KINASE KINASE KINASE KINASE 3"/>
    <property type="match status" value="1"/>
</dbReference>
<dbReference type="InterPro" id="IPR021160">
    <property type="entry name" value="MAPKKKK"/>
</dbReference>
<evidence type="ECO:0000256" key="8">
    <source>
        <dbReference type="ARBA" id="ARBA00022840"/>
    </source>
</evidence>
<reference evidence="19" key="5">
    <citation type="submission" date="2025-04" db="UniProtKB">
        <authorList>
            <consortium name="RefSeq"/>
        </authorList>
    </citation>
    <scope>IDENTIFICATION</scope>
</reference>
<dbReference type="PROSITE" id="PS00107">
    <property type="entry name" value="PROTEIN_KINASE_ATP"/>
    <property type="match status" value="1"/>
</dbReference>
<dbReference type="GeneID" id="100170570"/>
<dbReference type="InterPro" id="IPR000719">
    <property type="entry name" value="Prot_kinase_dom"/>
</dbReference>
<feature type="binding site" evidence="11 12">
    <location>
        <position position="45"/>
    </location>
    <ligand>
        <name>ATP</name>
        <dbReference type="ChEBI" id="CHEBI:30616"/>
    </ligand>
</feature>
<keyword evidence="4" id="KW-0597">Phosphoprotein</keyword>
<evidence type="ECO:0000313" key="20">
    <source>
        <dbReference type="Xenbase" id="XB-GENE-951441"/>
    </source>
</evidence>
<dbReference type="EC" id="2.7.11.1" evidence="9"/>
<comment type="similarity">
    <text evidence="2 9">Belongs to the protein kinase superfamily. STE Ser/Thr protein kinase family. STE20 subfamily.</text>
</comment>
<feature type="active site" description="Proton acceptor" evidence="10">
    <location>
        <position position="136"/>
    </location>
</feature>
<dbReference type="InterPro" id="IPR050629">
    <property type="entry name" value="STE20/SPS1-PAK"/>
</dbReference>
<keyword evidence="8 9" id="KW-0067">ATP-binding</keyword>
<feature type="domain" description="Protein kinase" evidence="14">
    <location>
        <begin position="16"/>
        <end position="273"/>
    </location>
</feature>
<evidence type="ECO:0000313" key="17">
    <source>
        <dbReference type="Ensembl" id="ENSXETP00000089017"/>
    </source>
</evidence>
<protein>
    <recommendedName>
        <fullName evidence="9">Mitogen-activated protein kinase kinase kinase kinase</fullName>
        <ecNumber evidence="9">2.7.11.1</ecNumber>
    </recommendedName>
</protein>
<accession>A0A6I8S288</accession>
<dbReference type="InterPro" id="IPR011009">
    <property type="entry name" value="Kinase-like_dom_sf"/>
</dbReference>
<keyword evidence="5 9" id="KW-0808">Transferase</keyword>
<dbReference type="Bgee" id="ENSXETG00000018501">
    <property type="expression patterns" value="Expressed in testis and 13 other cell types or tissues"/>
</dbReference>
<dbReference type="RefSeq" id="NP_001123819.1">
    <property type="nucleotide sequence ID" value="NM_001130347.1"/>
</dbReference>
<feature type="domain" description="CNH" evidence="15">
    <location>
        <begin position="540"/>
        <end position="851"/>
    </location>
</feature>
<dbReference type="SMART" id="SM00036">
    <property type="entry name" value="CNH"/>
    <property type="match status" value="1"/>
</dbReference>
<comment type="function">
    <text evidence="9">Serine/threonine kinase that plays a role in the response to environmental stress. Appears to act upstream of the JUN N-terminal pathway.</text>
</comment>
<dbReference type="Gene3D" id="1.10.510.10">
    <property type="entry name" value="Transferase(Phosphotransferase) domain 1"/>
    <property type="match status" value="1"/>
</dbReference>
<dbReference type="AlphaFoldDB" id="A0A803KIM4"/>
<dbReference type="SUPFAM" id="SSF56112">
    <property type="entry name" value="Protein kinase-like (PK-like)"/>
    <property type="match status" value="1"/>
</dbReference>
<evidence type="ECO:0000256" key="9">
    <source>
        <dbReference type="PIRNR" id="PIRNR038172"/>
    </source>
</evidence>
<dbReference type="Ensembl" id="ENSXETT00000069905">
    <property type="protein sequence ID" value="ENSXETP00000089017"/>
    <property type="gene ID" value="ENSXETG00000018501"/>
</dbReference>
<evidence type="ECO:0000313" key="16">
    <source>
        <dbReference type="EMBL" id="AAI67626.1"/>
    </source>
</evidence>
<dbReference type="GeneTree" id="ENSGT00940000155483"/>
<feature type="region of interest" description="Disordered" evidence="13">
    <location>
        <begin position="389"/>
        <end position="520"/>
    </location>
</feature>
<keyword evidence="3 9" id="KW-0723">Serine/threonine-protein kinase</keyword>
<gene>
    <name evidence="17 19 20" type="primary">map4k3</name>
    <name evidence="19" type="synonym">glk</name>
    <name evidence="16" type="synonym">LOC100170570</name>
    <name evidence="19" type="synonym">mapkkkk3</name>
    <name evidence="19" type="synonym">rab8ipl1</name>
</gene>
<comment type="cofactor">
    <cofactor evidence="1 9">
        <name>Mg(2+)</name>
        <dbReference type="ChEBI" id="CHEBI:18420"/>
    </cofactor>
</comment>
<feature type="binding site" evidence="11">
    <location>
        <begin position="22"/>
        <end position="30"/>
    </location>
    <ligand>
        <name>ATP</name>
        <dbReference type="ChEBI" id="CHEBI:30616"/>
    </ligand>
</feature>
<dbReference type="Xenbase" id="XB-GENE-951441">
    <property type="gene designation" value="map4k3"/>
</dbReference>
<evidence type="ECO:0000256" key="1">
    <source>
        <dbReference type="ARBA" id="ARBA00001946"/>
    </source>
</evidence>
<evidence type="ECO:0000256" key="3">
    <source>
        <dbReference type="ARBA" id="ARBA00022527"/>
    </source>
</evidence>
<dbReference type="CTD" id="8491"/>
<evidence type="ECO:0000256" key="12">
    <source>
        <dbReference type="PROSITE-ProRule" id="PRU10141"/>
    </source>
</evidence>
<comment type="catalytic activity">
    <reaction evidence="9">
        <text>L-seryl-[protein] + ATP = O-phospho-L-seryl-[protein] + ADP + H(+)</text>
        <dbReference type="Rhea" id="RHEA:17989"/>
        <dbReference type="Rhea" id="RHEA-COMP:9863"/>
        <dbReference type="Rhea" id="RHEA-COMP:11604"/>
        <dbReference type="ChEBI" id="CHEBI:15378"/>
        <dbReference type="ChEBI" id="CHEBI:29999"/>
        <dbReference type="ChEBI" id="CHEBI:30616"/>
        <dbReference type="ChEBI" id="CHEBI:83421"/>
        <dbReference type="ChEBI" id="CHEBI:456216"/>
        <dbReference type="EC" id="2.7.11.1"/>
    </reaction>
</comment>
<dbReference type="FunFam" id="1.10.510.10:FF:000031">
    <property type="entry name" value="Mitogen-activated protein kinase kinase kinase kinase"/>
    <property type="match status" value="1"/>
</dbReference>
<feature type="compositionally biased region" description="Low complexity" evidence="13">
    <location>
        <begin position="487"/>
        <end position="503"/>
    </location>
</feature>
<comment type="catalytic activity">
    <reaction evidence="9">
        <text>L-threonyl-[protein] + ATP = O-phospho-L-threonyl-[protein] + ADP + H(+)</text>
        <dbReference type="Rhea" id="RHEA:46608"/>
        <dbReference type="Rhea" id="RHEA-COMP:11060"/>
        <dbReference type="Rhea" id="RHEA-COMP:11605"/>
        <dbReference type="ChEBI" id="CHEBI:15378"/>
        <dbReference type="ChEBI" id="CHEBI:30013"/>
        <dbReference type="ChEBI" id="CHEBI:30616"/>
        <dbReference type="ChEBI" id="CHEBI:61977"/>
        <dbReference type="ChEBI" id="CHEBI:456216"/>
        <dbReference type="EC" id="2.7.11.1"/>
    </reaction>
</comment>
<dbReference type="Pfam" id="PF00780">
    <property type="entry name" value="CNH"/>
    <property type="match status" value="1"/>
</dbReference>
<dbReference type="PIRSF" id="PIRSF038172">
    <property type="entry name" value="MAPKKKK"/>
    <property type="match status" value="1"/>
</dbReference>